<accession>A0A9P7UDB5</accession>
<comment type="caution">
    <text evidence="2">The sequence shown here is derived from an EMBL/GenBank/DDBJ whole genome shotgun (WGS) entry which is preliminary data.</text>
</comment>
<evidence type="ECO:0000256" key="1">
    <source>
        <dbReference type="SAM" id="MobiDB-lite"/>
    </source>
</evidence>
<dbReference type="AlphaFoldDB" id="A0A9P7UDB5"/>
<keyword evidence="3" id="KW-1185">Reference proteome</keyword>
<dbReference type="GO" id="GO:0003677">
    <property type="term" value="F:DNA binding"/>
    <property type="evidence" value="ECO:0007669"/>
    <property type="project" value="UniProtKB-KW"/>
</dbReference>
<name>A0A9P7UDB5_9PEZI</name>
<organism evidence="2 3">
    <name type="scientific">Colletotrichum scovillei</name>
    <dbReference type="NCBI Taxonomy" id="1209932"/>
    <lineage>
        <taxon>Eukaryota</taxon>
        <taxon>Fungi</taxon>
        <taxon>Dikarya</taxon>
        <taxon>Ascomycota</taxon>
        <taxon>Pezizomycotina</taxon>
        <taxon>Sordariomycetes</taxon>
        <taxon>Hypocreomycetidae</taxon>
        <taxon>Glomerellales</taxon>
        <taxon>Glomerellaceae</taxon>
        <taxon>Colletotrichum</taxon>
        <taxon>Colletotrichum acutatum species complex</taxon>
    </lineage>
</organism>
<sequence>MSGLERLSARGLMSGIASFHLDCTLRHGHKDLLASIAPWTWAIEKLGQRQSRVVQTPTPPDQNTSTLALAGSRYLCLTAWRWEVFLPCAFGSHACHRILAKEAPKAGKARLFEKSTGGSGSSPQCCTTECLFLPLSQRLHNQFAARARRPPPYLFPILGSRNWGDESAVPAPAPAPAPASAPDHRPSTTARHPSWPARTTVV</sequence>
<proteinExistence type="predicted"/>
<protein>
    <submittedName>
        <fullName evidence="2">NDT80/PhoG like DNA-binding family protein</fullName>
    </submittedName>
</protein>
<gene>
    <name evidence="2" type="ORF">JMJ77_011723</name>
</gene>
<evidence type="ECO:0000313" key="2">
    <source>
        <dbReference type="EMBL" id="KAG7043902.1"/>
    </source>
</evidence>
<dbReference type="EMBL" id="JAESDN010000011">
    <property type="protein sequence ID" value="KAG7043902.1"/>
    <property type="molecule type" value="Genomic_DNA"/>
</dbReference>
<reference evidence="2" key="1">
    <citation type="submission" date="2021-05" db="EMBL/GenBank/DDBJ databases">
        <title>Comparative genomics of three Colletotrichum scovillei strains and genetic complementation revealed genes involved fungal growth and virulence on chili pepper.</title>
        <authorList>
            <person name="Hsieh D.-K."/>
            <person name="Chuang S.-C."/>
            <person name="Chen C.-Y."/>
            <person name="Chao Y.-T."/>
            <person name="Lu M.-Y.J."/>
            <person name="Lee M.-H."/>
            <person name="Shih M.-C."/>
        </authorList>
    </citation>
    <scope>NUCLEOTIDE SEQUENCE</scope>
    <source>
        <strain evidence="2">Coll-153</strain>
    </source>
</reference>
<keyword evidence="2" id="KW-0238">DNA-binding</keyword>
<evidence type="ECO:0000313" key="3">
    <source>
        <dbReference type="Proteomes" id="UP000699042"/>
    </source>
</evidence>
<feature type="region of interest" description="Disordered" evidence="1">
    <location>
        <begin position="166"/>
        <end position="202"/>
    </location>
</feature>
<dbReference type="Proteomes" id="UP000699042">
    <property type="component" value="Unassembled WGS sequence"/>
</dbReference>